<sequence>MPHATLLPATTGPHLVEQLGTAQHFVDRSKQSGVLHDPQFVQVDARKIG</sequence>
<dbReference type="Proteomes" id="UP000595046">
    <property type="component" value="Chromosome"/>
</dbReference>
<dbReference type="AlphaFoldDB" id="A0A7T1T594"/>
<name>A0A7T1T594_9ACTN</name>
<dbReference type="EMBL" id="CP048882">
    <property type="protein sequence ID" value="QPP06628.1"/>
    <property type="molecule type" value="Genomic_DNA"/>
</dbReference>
<evidence type="ECO:0000313" key="2">
    <source>
        <dbReference type="Proteomes" id="UP000595046"/>
    </source>
</evidence>
<evidence type="ECO:0000313" key="1">
    <source>
        <dbReference type="EMBL" id="QPP06628.1"/>
    </source>
</evidence>
<organism evidence="1 2">
    <name type="scientific">Streptomyces bathyalis</name>
    <dbReference type="NCBI Taxonomy" id="2710756"/>
    <lineage>
        <taxon>Bacteria</taxon>
        <taxon>Bacillati</taxon>
        <taxon>Actinomycetota</taxon>
        <taxon>Actinomycetes</taxon>
        <taxon>Kitasatosporales</taxon>
        <taxon>Streptomycetaceae</taxon>
        <taxon>Streptomyces</taxon>
    </lineage>
</organism>
<keyword evidence="2" id="KW-1185">Reference proteome</keyword>
<gene>
    <name evidence="1" type="ORF">G4Z16_09710</name>
</gene>
<dbReference type="KEGG" id="sbat:G4Z16_09710"/>
<reference evidence="2" key="1">
    <citation type="submission" date="2020-02" db="EMBL/GenBank/DDBJ databases">
        <title>Streptomyces sp. ASO4wet.</title>
        <authorList>
            <person name="Risdian C."/>
            <person name="Landwehr W."/>
            <person name="Schupp P."/>
            <person name="Wink J."/>
        </authorList>
    </citation>
    <scope>NUCLEOTIDE SEQUENCE [LARGE SCALE GENOMIC DNA]</scope>
    <source>
        <strain evidence="2">ASO4wet</strain>
    </source>
</reference>
<proteinExistence type="predicted"/>
<accession>A0A7T1T594</accession>
<protein>
    <submittedName>
        <fullName evidence="1">Uncharacterized protein</fullName>
    </submittedName>
</protein>
<dbReference type="RefSeq" id="WP_197350458.1">
    <property type="nucleotide sequence ID" value="NZ_CP048882.1"/>
</dbReference>